<comment type="caution">
    <text evidence="2">The sequence shown here is derived from an EMBL/GenBank/DDBJ whole genome shotgun (WGS) entry which is preliminary data.</text>
</comment>
<sequence>KEVDPKKEKLKKKVLSLKVRLRAIEWKMNAVVYVGLVGWLGLLYMWYLNSGKITLIM</sequence>
<keyword evidence="3" id="KW-1185">Reference proteome</keyword>
<evidence type="ECO:0000313" key="2">
    <source>
        <dbReference type="EMBL" id="MED6164862.1"/>
    </source>
</evidence>
<feature type="non-terminal residue" evidence="2">
    <location>
        <position position="1"/>
    </location>
</feature>
<keyword evidence="1" id="KW-0472">Membrane</keyword>
<keyword evidence="1" id="KW-0812">Transmembrane</keyword>
<feature type="transmembrane region" description="Helical" evidence="1">
    <location>
        <begin position="30"/>
        <end position="47"/>
    </location>
</feature>
<gene>
    <name evidence="2" type="ORF">PIB30_094219</name>
</gene>
<keyword evidence="1" id="KW-1133">Transmembrane helix</keyword>
<evidence type="ECO:0000256" key="1">
    <source>
        <dbReference type="SAM" id="Phobius"/>
    </source>
</evidence>
<reference evidence="2 3" key="1">
    <citation type="journal article" date="2023" name="Plants (Basel)">
        <title>Bridging the Gap: Combining Genomics and Transcriptomics Approaches to Understand Stylosanthes scabra, an Orphan Legume from the Brazilian Caatinga.</title>
        <authorList>
            <person name="Ferreira-Neto J.R.C."/>
            <person name="da Silva M.D."/>
            <person name="Binneck E."/>
            <person name="de Melo N.F."/>
            <person name="da Silva R.H."/>
            <person name="de Melo A.L.T.M."/>
            <person name="Pandolfi V."/>
            <person name="Bustamante F.O."/>
            <person name="Brasileiro-Vidal A.C."/>
            <person name="Benko-Iseppon A.M."/>
        </authorList>
    </citation>
    <scope>NUCLEOTIDE SEQUENCE [LARGE SCALE GENOMIC DNA]</scope>
    <source>
        <tissue evidence="2">Leaves</tissue>
    </source>
</reference>
<dbReference type="Proteomes" id="UP001341840">
    <property type="component" value="Unassembled WGS sequence"/>
</dbReference>
<accession>A0ABU6UW47</accession>
<organism evidence="2 3">
    <name type="scientific">Stylosanthes scabra</name>
    <dbReference type="NCBI Taxonomy" id="79078"/>
    <lineage>
        <taxon>Eukaryota</taxon>
        <taxon>Viridiplantae</taxon>
        <taxon>Streptophyta</taxon>
        <taxon>Embryophyta</taxon>
        <taxon>Tracheophyta</taxon>
        <taxon>Spermatophyta</taxon>
        <taxon>Magnoliopsida</taxon>
        <taxon>eudicotyledons</taxon>
        <taxon>Gunneridae</taxon>
        <taxon>Pentapetalae</taxon>
        <taxon>rosids</taxon>
        <taxon>fabids</taxon>
        <taxon>Fabales</taxon>
        <taxon>Fabaceae</taxon>
        <taxon>Papilionoideae</taxon>
        <taxon>50 kb inversion clade</taxon>
        <taxon>dalbergioids sensu lato</taxon>
        <taxon>Dalbergieae</taxon>
        <taxon>Pterocarpus clade</taxon>
        <taxon>Stylosanthes</taxon>
    </lineage>
</organism>
<dbReference type="EMBL" id="JASCZI010122894">
    <property type="protein sequence ID" value="MED6164862.1"/>
    <property type="molecule type" value="Genomic_DNA"/>
</dbReference>
<protein>
    <submittedName>
        <fullName evidence="2">Uncharacterized protein</fullName>
    </submittedName>
</protein>
<proteinExistence type="predicted"/>
<name>A0ABU6UW47_9FABA</name>
<evidence type="ECO:0000313" key="3">
    <source>
        <dbReference type="Proteomes" id="UP001341840"/>
    </source>
</evidence>